<keyword evidence="6" id="KW-0679">Respiratory chain</keyword>
<evidence type="ECO:0000256" key="13">
    <source>
        <dbReference type="ARBA" id="ARBA00023075"/>
    </source>
</evidence>
<feature type="chain" id="PRO_5002508867" description="NADH-ubiquinone oxidoreductase chain 2" evidence="19">
    <location>
        <begin position="20"/>
        <end position="311"/>
    </location>
</feature>
<evidence type="ECO:0000256" key="1">
    <source>
        <dbReference type="ARBA" id="ARBA00004448"/>
    </source>
</evidence>
<evidence type="ECO:0000256" key="3">
    <source>
        <dbReference type="ARBA" id="ARBA00012944"/>
    </source>
</evidence>
<evidence type="ECO:0000313" key="21">
    <source>
        <dbReference type="EMBL" id="AKE07282.1"/>
    </source>
</evidence>
<accession>A0A0F6QHK2</accession>
<evidence type="ECO:0000256" key="7">
    <source>
        <dbReference type="ARBA" id="ARBA00022692"/>
    </source>
</evidence>
<keyword evidence="14 21" id="KW-0496">Mitochondrion</keyword>
<dbReference type="PANTHER" id="PTHR46552">
    <property type="entry name" value="NADH-UBIQUINONE OXIDOREDUCTASE CHAIN 2"/>
    <property type="match status" value="1"/>
</dbReference>
<keyword evidence="15 18" id="KW-0472">Membrane</keyword>
<feature type="transmembrane region" description="Helical" evidence="18">
    <location>
        <begin position="146"/>
        <end position="167"/>
    </location>
</feature>
<keyword evidence="19" id="KW-0732">Signal</keyword>
<feature type="signal peptide" evidence="19">
    <location>
        <begin position="1"/>
        <end position="19"/>
    </location>
</feature>
<evidence type="ECO:0000256" key="4">
    <source>
        <dbReference type="ARBA" id="ARBA00021008"/>
    </source>
</evidence>
<evidence type="ECO:0000256" key="12">
    <source>
        <dbReference type="ARBA" id="ARBA00023027"/>
    </source>
</evidence>
<keyword evidence="10" id="KW-0249">Electron transport</keyword>
<evidence type="ECO:0000256" key="17">
    <source>
        <dbReference type="ARBA" id="ARBA00049551"/>
    </source>
</evidence>
<dbReference type="InterPro" id="IPR001750">
    <property type="entry name" value="ND/Mrp_TM"/>
</dbReference>
<dbReference type="GeneID" id="24251385"/>
<feature type="domain" description="NADH:quinone oxidoreductase/Mrp antiporter transmembrane" evidence="20">
    <location>
        <begin position="22"/>
        <end position="214"/>
    </location>
</feature>
<evidence type="ECO:0000256" key="15">
    <source>
        <dbReference type="ARBA" id="ARBA00023136"/>
    </source>
</evidence>
<feature type="transmembrane region" description="Helical" evidence="18">
    <location>
        <begin position="254"/>
        <end position="273"/>
    </location>
</feature>
<reference evidence="21" key="1">
    <citation type="submission" date="2015-02" db="EMBL/GenBank/DDBJ databases">
        <title>The mitochondrial genomes of the nudibranch mollusks, Melibe leonina and Tritonia diomedea, and their impact on gastropod phylogeny.</title>
        <authorList>
            <person name="Sevigny J.L."/>
            <person name="Kirouac L.E."/>
            <person name="Thomas W.K."/>
            <person name="Ramsdell J.S."/>
            <person name="Lawlor K.E."/>
            <person name="Sharifi O."/>
            <person name="Grewal S."/>
            <person name="Baysdorfer C."/>
            <person name="Curr K."/>
            <person name="Naimie A.A."/>
            <person name="Okamoto K."/>
            <person name="Murray J.A."/>
            <person name="Newcomb J.M."/>
        </authorList>
    </citation>
    <scope>NUCLEOTIDE SEQUENCE</scope>
</reference>
<comment type="subcellular location">
    <subcellularLocation>
        <location evidence="1">Mitochondrion inner membrane</location>
        <topology evidence="1">Multi-pass membrane protein</topology>
    </subcellularLocation>
</comment>
<evidence type="ECO:0000256" key="2">
    <source>
        <dbReference type="ARBA" id="ARBA00007012"/>
    </source>
</evidence>
<protein>
    <recommendedName>
        <fullName evidence="4">NADH-ubiquinone oxidoreductase chain 2</fullName>
        <ecNumber evidence="3">7.1.1.2</ecNumber>
    </recommendedName>
    <alternativeName>
        <fullName evidence="16">NADH dehydrogenase subunit 2</fullName>
    </alternativeName>
</protein>
<keyword evidence="8" id="KW-0999">Mitochondrion inner membrane</keyword>
<name>A0A0F6QHK2_MELLB</name>
<dbReference type="CTD" id="4536"/>
<dbReference type="Pfam" id="PF00361">
    <property type="entry name" value="Proton_antipo_M"/>
    <property type="match status" value="1"/>
</dbReference>
<feature type="transmembrane region" description="Helical" evidence="18">
    <location>
        <begin position="220"/>
        <end position="242"/>
    </location>
</feature>
<evidence type="ECO:0000256" key="9">
    <source>
        <dbReference type="ARBA" id="ARBA00022967"/>
    </source>
</evidence>
<dbReference type="PANTHER" id="PTHR46552:SF1">
    <property type="entry name" value="NADH-UBIQUINONE OXIDOREDUCTASE CHAIN 2"/>
    <property type="match status" value="1"/>
</dbReference>
<keyword evidence="13" id="KW-0830">Ubiquinone</keyword>
<evidence type="ECO:0000256" key="14">
    <source>
        <dbReference type="ARBA" id="ARBA00023128"/>
    </source>
</evidence>
<keyword evidence="5" id="KW-0813">Transport</keyword>
<dbReference type="EMBL" id="KP764764">
    <property type="protein sequence ID" value="AKE07282.1"/>
    <property type="molecule type" value="Genomic_DNA"/>
</dbReference>
<dbReference type="GO" id="GO:0008137">
    <property type="term" value="F:NADH dehydrogenase (ubiquinone) activity"/>
    <property type="evidence" value="ECO:0007669"/>
    <property type="project" value="UniProtKB-EC"/>
</dbReference>
<comment type="catalytic activity">
    <reaction evidence="17">
        <text>a ubiquinone + NADH + 5 H(+)(in) = a ubiquinol + NAD(+) + 4 H(+)(out)</text>
        <dbReference type="Rhea" id="RHEA:29091"/>
        <dbReference type="Rhea" id="RHEA-COMP:9565"/>
        <dbReference type="Rhea" id="RHEA-COMP:9566"/>
        <dbReference type="ChEBI" id="CHEBI:15378"/>
        <dbReference type="ChEBI" id="CHEBI:16389"/>
        <dbReference type="ChEBI" id="CHEBI:17976"/>
        <dbReference type="ChEBI" id="CHEBI:57540"/>
        <dbReference type="ChEBI" id="CHEBI:57945"/>
        <dbReference type="EC" id="7.1.1.2"/>
    </reaction>
</comment>
<geneLocation type="mitochondrion" evidence="21"/>
<evidence type="ECO:0000256" key="11">
    <source>
        <dbReference type="ARBA" id="ARBA00022989"/>
    </source>
</evidence>
<keyword evidence="7 18" id="KW-0812">Transmembrane</keyword>
<evidence type="ECO:0000256" key="19">
    <source>
        <dbReference type="SAM" id="SignalP"/>
    </source>
</evidence>
<keyword evidence="11 18" id="KW-1133">Transmembrane helix</keyword>
<evidence type="ECO:0000256" key="8">
    <source>
        <dbReference type="ARBA" id="ARBA00022792"/>
    </source>
</evidence>
<feature type="transmembrane region" description="Helical" evidence="18">
    <location>
        <begin position="187"/>
        <end position="213"/>
    </location>
</feature>
<feature type="transmembrane region" description="Helical" evidence="18">
    <location>
        <begin position="285"/>
        <end position="310"/>
    </location>
</feature>
<dbReference type="GO" id="GO:0006120">
    <property type="term" value="P:mitochondrial electron transport, NADH to ubiquinone"/>
    <property type="evidence" value="ECO:0007669"/>
    <property type="project" value="TreeGrafter"/>
</dbReference>
<feature type="transmembrane region" description="Helical" evidence="18">
    <location>
        <begin position="60"/>
        <end position="88"/>
    </location>
</feature>
<dbReference type="InterPro" id="IPR050175">
    <property type="entry name" value="Complex_I_Subunit_2"/>
</dbReference>
<evidence type="ECO:0000256" key="6">
    <source>
        <dbReference type="ARBA" id="ARBA00022660"/>
    </source>
</evidence>
<dbReference type="GO" id="GO:0005743">
    <property type="term" value="C:mitochondrial inner membrane"/>
    <property type="evidence" value="ECO:0007669"/>
    <property type="project" value="UniProtKB-SubCell"/>
</dbReference>
<evidence type="ECO:0000256" key="16">
    <source>
        <dbReference type="ARBA" id="ARBA00031028"/>
    </source>
</evidence>
<evidence type="ECO:0000256" key="18">
    <source>
        <dbReference type="SAM" id="Phobius"/>
    </source>
</evidence>
<comment type="similarity">
    <text evidence="2">Belongs to the complex I subunit 2 family.</text>
</comment>
<organism evidence="21">
    <name type="scientific">Melibe leonina</name>
    <name type="common">Hooded nudibranch</name>
    <name type="synonym">Chioraera leonina</name>
    <dbReference type="NCBI Taxonomy" id="76178"/>
    <lineage>
        <taxon>Eukaryota</taxon>
        <taxon>Metazoa</taxon>
        <taxon>Spiralia</taxon>
        <taxon>Lophotrochozoa</taxon>
        <taxon>Mollusca</taxon>
        <taxon>Gastropoda</taxon>
        <taxon>Heterobranchia</taxon>
        <taxon>Euthyneura</taxon>
        <taxon>Nudipleura</taxon>
        <taxon>Nudibranchia</taxon>
        <taxon>Cladobranchia</taxon>
        <taxon>Dendronotoidea</taxon>
        <taxon>Dendronotidae</taxon>
        <taxon>Melibe</taxon>
    </lineage>
</organism>
<keyword evidence="9" id="KW-1278">Translocase</keyword>
<evidence type="ECO:0000256" key="10">
    <source>
        <dbReference type="ARBA" id="ARBA00022982"/>
    </source>
</evidence>
<sequence length="311" mass="34122">MSSGNFLFLLLMLLGPIVAVSSSSWIICWVGLELSFLGLIPILISDNSKISVNKESSLKYFCVQAMGSGLLLLGGILVYMLPFAPTYLSEAIFSFSLLIKLGVAPAHFWVPSVVAGLGWFQMFLMLSWQKLTPLFFLVNLCENISWISVPMLLVGGLSAVIGALIGLNKTSISAMIGASSISHSGWVVLGCVYGSVWTYFLLYCVTFLGLILFLNLEDSFYCSIGVLSLSGLPPFIMFLGKWQVLGSALGLGYSYWYLVLPLFGSIMSLFFYLKYFYIFYMDSELVGFTKLSILGSFSVLSFLGVVFLIAV</sequence>
<gene>
    <name evidence="21" type="primary">ND2</name>
</gene>
<keyword evidence="12" id="KW-0520">NAD</keyword>
<proteinExistence type="inferred from homology"/>
<feature type="transmembrane region" description="Helical" evidence="18">
    <location>
        <begin position="108"/>
        <end position="126"/>
    </location>
</feature>
<dbReference type="RefSeq" id="YP_009136677.1">
    <property type="nucleotide sequence ID" value="NC_026987.1"/>
</dbReference>
<dbReference type="AlphaFoldDB" id="A0A0F6QHK2"/>
<evidence type="ECO:0000259" key="20">
    <source>
        <dbReference type="Pfam" id="PF00361"/>
    </source>
</evidence>
<evidence type="ECO:0000256" key="5">
    <source>
        <dbReference type="ARBA" id="ARBA00022448"/>
    </source>
</evidence>
<dbReference type="EC" id="7.1.1.2" evidence="3"/>